<dbReference type="PROSITE" id="PS50948">
    <property type="entry name" value="PAN"/>
    <property type="match status" value="2"/>
</dbReference>
<sequence length="196" mass="21869">MADDLCVVLALLWISGIVDSLHTSFVVESSNVVGGSVLSQFSVDSLRECSTRCLSEDDCGGFIYLIKSDDKAHCLLIDVNKSGIQTELPVPEAVLYSGMKIHLNEACSLRTFAFERLVHLKTISKELVLHSENVRSLEECLVKCQERSDCRAAQFNRHNSSCDLLRASPSTVYNVKNHFAYSDNRDIYENNCLEGE</sequence>
<dbReference type="SMART" id="SM00473">
    <property type="entry name" value="PAN_AP"/>
    <property type="match status" value="2"/>
</dbReference>
<keyword evidence="1" id="KW-0732">Signal</keyword>
<reference evidence="4" key="1">
    <citation type="journal article" date="2015" name="Nat. Genet.">
        <title>The genome and transcriptome of the zoonotic hookworm Ancylostoma ceylanicum identify infection-specific gene families.</title>
        <authorList>
            <person name="Schwarz E.M."/>
            <person name="Hu Y."/>
            <person name="Antoshechkin I."/>
            <person name="Miller M.M."/>
            <person name="Sternberg P.W."/>
            <person name="Aroian R.V."/>
        </authorList>
    </citation>
    <scope>NUCLEOTIDE SEQUENCE</scope>
    <source>
        <strain evidence="4">HY135</strain>
    </source>
</reference>
<dbReference type="Proteomes" id="UP000024635">
    <property type="component" value="Unassembled WGS sequence"/>
</dbReference>
<protein>
    <recommendedName>
        <fullName evidence="2">Apple domain-containing protein</fullName>
    </recommendedName>
</protein>
<dbReference type="CDD" id="cd01099">
    <property type="entry name" value="PAN_AP_HGF"/>
    <property type="match status" value="1"/>
</dbReference>
<name>A0A016WHK9_9BILA</name>
<evidence type="ECO:0000259" key="2">
    <source>
        <dbReference type="PROSITE" id="PS50948"/>
    </source>
</evidence>
<evidence type="ECO:0000313" key="3">
    <source>
        <dbReference type="EMBL" id="EYC39314.1"/>
    </source>
</evidence>
<dbReference type="InterPro" id="IPR003609">
    <property type="entry name" value="Pan_app"/>
</dbReference>
<accession>A0A016WHK9</accession>
<dbReference type="Gene3D" id="3.50.4.10">
    <property type="entry name" value="Hepatocyte Growth Factor"/>
    <property type="match status" value="1"/>
</dbReference>
<dbReference type="AlphaFoldDB" id="A0A016WHK9"/>
<dbReference type="SUPFAM" id="SSF57414">
    <property type="entry name" value="Hairpin loop containing domain-like"/>
    <property type="match status" value="1"/>
</dbReference>
<feature type="signal peptide" evidence="1">
    <location>
        <begin position="1"/>
        <end position="20"/>
    </location>
</feature>
<organism evidence="3 4">
    <name type="scientific">Ancylostoma ceylanicum</name>
    <dbReference type="NCBI Taxonomy" id="53326"/>
    <lineage>
        <taxon>Eukaryota</taxon>
        <taxon>Metazoa</taxon>
        <taxon>Ecdysozoa</taxon>
        <taxon>Nematoda</taxon>
        <taxon>Chromadorea</taxon>
        <taxon>Rhabditida</taxon>
        <taxon>Rhabditina</taxon>
        <taxon>Rhabditomorpha</taxon>
        <taxon>Strongyloidea</taxon>
        <taxon>Ancylostomatidae</taxon>
        <taxon>Ancylostomatinae</taxon>
        <taxon>Ancylostoma</taxon>
    </lineage>
</organism>
<feature type="domain" description="Apple" evidence="2">
    <location>
        <begin position="6"/>
        <end position="100"/>
    </location>
</feature>
<comment type="caution">
    <text evidence="3">The sequence shown here is derived from an EMBL/GenBank/DDBJ whole genome shotgun (WGS) entry which is preliminary data.</text>
</comment>
<dbReference type="OrthoDB" id="5855871at2759"/>
<dbReference type="Pfam" id="PF00024">
    <property type="entry name" value="PAN_1"/>
    <property type="match status" value="2"/>
</dbReference>
<evidence type="ECO:0000256" key="1">
    <source>
        <dbReference type="SAM" id="SignalP"/>
    </source>
</evidence>
<proteinExistence type="predicted"/>
<feature type="chain" id="PRO_5001491327" description="Apple domain-containing protein" evidence="1">
    <location>
        <begin position="21"/>
        <end position="196"/>
    </location>
</feature>
<dbReference type="STRING" id="53326.A0A016WHK9"/>
<evidence type="ECO:0000313" key="4">
    <source>
        <dbReference type="Proteomes" id="UP000024635"/>
    </source>
</evidence>
<gene>
    <name evidence="3" type="primary">Acey_s0663.g1309</name>
    <name evidence="3" type="ORF">Y032_0663g1309</name>
</gene>
<feature type="domain" description="Apple" evidence="2">
    <location>
        <begin position="107"/>
        <end position="192"/>
    </location>
</feature>
<dbReference type="EMBL" id="JARK01000263">
    <property type="protein sequence ID" value="EYC39314.1"/>
    <property type="molecule type" value="Genomic_DNA"/>
</dbReference>
<keyword evidence="4" id="KW-1185">Reference proteome</keyword>